<dbReference type="InterPro" id="IPR017896">
    <property type="entry name" value="4Fe4S_Fe-S-bd"/>
</dbReference>
<protein>
    <recommendedName>
        <fullName evidence="6">4Fe-4S ferredoxin-type domain-containing protein</fullName>
    </recommendedName>
</protein>
<dbReference type="PROSITE" id="PS00198">
    <property type="entry name" value="4FE4S_FER_1"/>
    <property type="match status" value="1"/>
</dbReference>
<sequence length="72" mass="8064">MKIIHEREKCIGCGSCTAICPKYWEMAEDGKANLLEAEATSKKGNYELEIKEIECNQEAADACPVECIRIIK</sequence>
<organism evidence="7">
    <name type="scientific">marine sediment metagenome</name>
    <dbReference type="NCBI Taxonomy" id="412755"/>
    <lineage>
        <taxon>unclassified sequences</taxon>
        <taxon>metagenomes</taxon>
        <taxon>ecological metagenomes</taxon>
    </lineage>
</organism>
<dbReference type="Gene3D" id="3.30.70.20">
    <property type="match status" value="1"/>
</dbReference>
<keyword evidence="5" id="KW-0411">Iron-sulfur</keyword>
<accession>X1N0G8</accession>
<evidence type="ECO:0000256" key="4">
    <source>
        <dbReference type="ARBA" id="ARBA00023004"/>
    </source>
</evidence>
<dbReference type="PRINTS" id="PR00352">
    <property type="entry name" value="3FE4SFRDOXIN"/>
</dbReference>
<reference evidence="7" key="1">
    <citation type="journal article" date="2014" name="Front. Microbiol.">
        <title>High frequency of phylogenetically diverse reductive dehalogenase-homologous genes in deep subseafloor sedimentary metagenomes.</title>
        <authorList>
            <person name="Kawai M."/>
            <person name="Futagami T."/>
            <person name="Toyoda A."/>
            <person name="Takaki Y."/>
            <person name="Nishi S."/>
            <person name="Hori S."/>
            <person name="Arai W."/>
            <person name="Tsubouchi T."/>
            <person name="Morono Y."/>
            <person name="Uchiyama I."/>
            <person name="Ito T."/>
            <person name="Fujiyama A."/>
            <person name="Inagaki F."/>
            <person name="Takami H."/>
        </authorList>
    </citation>
    <scope>NUCLEOTIDE SEQUENCE</scope>
    <source>
        <strain evidence="7">Expedition CK06-06</strain>
    </source>
</reference>
<keyword evidence="1" id="KW-0813">Transport</keyword>
<dbReference type="EMBL" id="BARV01005179">
    <property type="protein sequence ID" value="GAI12089.1"/>
    <property type="molecule type" value="Genomic_DNA"/>
</dbReference>
<dbReference type="GO" id="GO:0005506">
    <property type="term" value="F:iron ion binding"/>
    <property type="evidence" value="ECO:0007669"/>
    <property type="project" value="InterPro"/>
</dbReference>
<dbReference type="Pfam" id="PF13459">
    <property type="entry name" value="Fer4_15"/>
    <property type="match status" value="1"/>
</dbReference>
<evidence type="ECO:0000256" key="2">
    <source>
        <dbReference type="ARBA" id="ARBA00022723"/>
    </source>
</evidence>
<evidence type="ECO:0000313" key="7">
    <source>
        <dbReference type="EMBL" id="GAI12089.1"/>
    </source>
</evidence>
<name>X1N0G8_9ZZZZ</name>
<dbReference type="SUPFAM" id="SSF54862">
    <property type="entry name" value="4Fe-4S ferredoxins"/>
    <property type="match status" value="1"/>
</dbReference>
<keyword evidence="4" id="KW-0408">Iron</keyword>
<evidence type="ECO:0000256" key="5">
    <source>
        <dbReference type="ARBA" id="ARBA00023014"/>
    </source>
</evidence>
<keyword evidence="2" id="KW-0479">Metal-binding</keyword>
<dbReference type="InterPro" id="IPR051269">
    <property type="entry name" value="Fe-S_cluster_ET"/>
</dbReference>
<dbReference type="InterPro" id="IPR001080">
    <property type="entry name" value="3Fe4S_ferredoxin"/>
</dbReference>
<dbReference type="PANTHER" id="PTHR36923">
    <property type="entry name" value="FERREDOXIN"/>
    <property type="match status" value="1"/>
</dbReference>
<evidence type="ECO:0000259" key="6">
    <source>
        <dbReference type="PROSITE" id="PS51379"/>
    </source>
</evidence>
<evidence type="ECO:0000256" key="1">
    <source>
        <dbReference type="ARBA" id="ARBA00022448"/>
    </source>
</evidence>
<dbReference type="GO" id="GO:0009055">
    <property type="term" value="F:electron transfer activity"/>
    <property type="evidence" value="ECO:0007669"/>
    <property type="project" value="InterPro"/>
</dbReference>
<dbReference type="PANTHER" id="PTHR36923:SF3">
    <property type="entry name" value="FERREDOXIN"/>
    <property type="match status" value="1"/>
</dbReference>
<feature type="domain" description="4Fe-4S ferredoxin-type" evidence="6">
    <location>
        <begin position="1"/>
        <end position="29"/>
    </location>
</feature>
<dbReference type="AlphaFoldDB" id="X1N0G8"/>
<dbReference type="PROSITE" id="PS51379">
    <property type="entry name" value="4FE4S_FER_2"/>
    <property type="match status" value="1"/>
</dbReference>
<dbReference type="InterPro" id="IPR017900">
    <property type="entry name" value="4Fe4S_Fe_S_CS"/>
</dbReference>
<dbReference type="GO" id="GO:0051536">
    <property type="term" value="F:iron-sulfur cluster binding"/>
    <property type="evidence" value="ECO:0007669"/>
    <property type="project" value="UniProtKB-KW"/>
</dbReference>
<evidence type="ECO:0000256" key="3">
    <source>
        <dbReference type="ARBA" id="ARBA00022982"/>
    </source>
</evidence>
<proteinExistence type="predicted"/>
<comment type="caution">
    <text evidence="7">The sequence shown here is derived from an EMBL/GenBank/DDBJ whole genome shotgun (WGS) entry which is preliminary data.</text>
</comment>
<keyword evidence="3" id="KW-0249">Electron transport</keyword>
<gene>
    <name evidence="7" type="ORF">S06H3_10933</name>
</gene>